<keyword evidence="4" id="KW-1185">Reference proteome</keyword>
<dbReference type="Proteomes" id="UP000635245">
    <property type="component" value="Unassembled WGS sequence"/>
</dbReference>
<feature type="compositionally biased region" description="Low complexity" evidence="1">
    <location>
        <begin position="273"/>
        <end position="286"/>
    </location>
</feature>
<dbReference type="PANTHER" id="PTHR30146">
    <property type="entry name" value="LACI-RELATED TRANSCRIPTIONAL REPRESSOR"/>
    <property type="match status" value="1"/>
</dbReference>
<dbReference type="InterPro" id="IPR001761">
    <property type="entry name" value="Peripla_BP/Lac1_sug-bd_dom"/>
</dbReference>
<dbReference type="SUPFAM" id="SSF53822">
    <property type="entry name" value="Periplasmic binding protein-like I"/>
    <property type="match status" value="1"/>
</dbReference>
<proteinExistence type="predicted"/>
<accession>A0A934QQH7</accession>
<reference evidence="3" key="1">
    <citation type="submission" date="2020-12" db="EMBL/GenBank/DDBJ databases">
        <title>Prauserella sp. ASG 168, a novel actinomycete isolated from cave rock.</title>
        <authorList>
            <person name="Suriyachadkun C."/>
        </authorList>
    </citation>
    <scope>NUCLEOTIDE SEQUENCE</scope>
    <source>
        <strain evidence="3">ASG 168</strain>
    </source>
</reference>
<dbReference type="GO" id="GO:0000976">
    <property type="term" value="F:transcription cis-regulatory region binding"/>
    <property type="evidence" value="ECO:0007669"/>
    <property type="project" value="TreeGrafter"/>
</dbReference>
<feature type="domain" description="Periplasmic binding protein/LacI sugar binding" evidence="2">
    <location>
        <begin position="35"/>
        <end position="214"/>
    </location>
</feature>
<protein>
    <submittedName>
        <fullName evidence="3">Substrate-binding domain-containing protein</fullName>
    </submittedName>
</protein>
<evidence type="ECO:0000313" key="3">
    <source>
        <dbReference type="EMBL" id="MBK1784745.1"/>
    </source>
</evidence>
<dbReference type="RefSeq" id="WP_200317354.1">
    <property type="nucleotide sequence ID" value="NZ_JAENJH010000002.1"/>
</dbReference>
<evidence type="ECO:0000259" key="2">
    <source>
        <dbReference type="Pfam" id="PF00532"/>
    </source>
</evidence>
<dbReference type="Pfam" id="PF00532">
    <property type="entry name" value="Peripla_BP_1"/>
    <property type="match status" value="1"/>
</dbReference>
<comment type="caution">
    <text evidence="3">The sequence shown here is derived from an EMBL/GenBank/DDBJ whole genome shotgun (WGS) entry which is preliminary data.</text>
</comment>
<gene>
    <name evidence="3" type="ORF">JHE00_10445</name>
</gene>
<dbReference type="Gene3D" id="3.40.50.2300">
    <property type="match status" value="2"/>
</dbReference>
<sequence length="286" mass="29302">MSSPSSAPPRRRAPLCYRFGVALPADVDGHSRLAGAIDCAARLAGCAVTFADTTGTVHSEAAAARALRAQGVDGVLLAPAAGDDTVVTDLVRLGIPTVLVDRLAARDDVDQVGTENVQSTAALTEQLARQGHRRIGLLAGPVGGITADERVLGHRLGLNRAGLSWNEDLVVRGGALAAGVLLNEVPSAIVVAEEGLVATVLAEADRRGLRIGDELGLACHSGIREPGCAMSTLATPVIDIGRIGVELLLARIADPARRPQTVRLRPTFTGHGSSVAAASSSSHAPS</sequence>
<dbReference type="GO" id="GO:0003700">
    <property type="term" value="F:DNA-binding transcription factor activity"/>
    <property type="evidence" value="ECO:0007669"/>
    <property type="project" value="TreeGrafter"/>
</dbReference>
<dbReference type="EMBL" id="JAENJH010000002">
    <property type="protein sequence ID" value="MBK1784745.1"/>
    <property type="molecule type" value="Genomic_DNA"/>
</dbReference>
<dbReference type="AlphaFoldDB" id="A0A934QQH7"/>
<feature type="region of interest" description="Disordered" evidence="1">
    <location>
        <begin position="265"/>
        <end position="286"/>
    </location>
</feature>
<evidence type="ECO:0000256" key="1">
    <source>
        <dbReference type="SAM" id="MobiDB-lite"/>
    </source>
</evidence>
<evidence type="ECO:0000313" key="4">
    <source>
        <dbReference type="Proteomes" id="UP000635245"/>
    </source>
</evidence>
<organism evidence="3 4">
    <name type="scientific">Prauserella cavernicola</name>
    <dbReference type="NCBI Taxonomy" id="2800127"/>
    <lineage>
        <taxon>Bacteria</taxon>
        <taxon>Bacillati</taxon>
        <taxon>Actinomycetota</taxon>
        <taxon>Actinomycetes</taxon>
        <taxon>Pseudonocardiales</taxon>
        <taxon>Pseudonocardiaceae</taxon>
        <taxon>Prauserella</taxon>
    </lineage>
</organism>
<dbReference type="CDD" id="cd06267">
    <property type="entry name" value="PBP1_LacI_sugar_binding-like"/>
    <property type="match status" value="1"/>
</dbReference>
<dbReference type="PANTHER" id="PTHR30146:SF153">
    <property type="entry name" value="LACTOSE OPERON REPRESSOR"/>
    <property type="match status" value="1"/>
</dbReference>
<dbReference type="InterPro" id="IPR028082">
    <property type="entry name" value="Peripla_BP_I"/>
</dbReference>
<name>A0A934QQH7_9PSEU</name>